<proteinExistence type="predicted"/>
<sequence>MPQERVRNTASNRRLWFLGALPPPLNGQSNANAAMLDNLSDRSIINVLPLGVTLTSKIWRGLANAAILACRVRAGDRAYLSVPGQAGSWLLLPAVLTLRLRGAAMWFHHHSYRSINRWPLRGIKALVAAAGRAQHHLLLSPGMRNRFAALYLSGDRGRALSLSNAFLFGTTTAAPPKIRADRPPTLGHASVLTRAKGVFYLLDLFERLLVSVPEACLVIAGPCADTDLLAAIEAAVRRHPTAIEYRGMVVGMAKQAFYGDIDLFVLPTTLVDEAEPLVMFEAYAAGVDVMAADTGCIADRIRARECLLTLDLTHDTELIKHRLERMTSDWEEARAANRAHLNAISVEAENEASSFLGLLFDDPKPKIAKE</sequence>
<evidence type="ECO:0000259" key="1">
    <source>
        <dbReference type="Pfam" id="PF00534"/>
    </source>
</evidence>
<keyword evidence="3" id="KW-1185">Reference proteome</keyword>
<dbReference type="InterPro" id="IPR001296">
    <property type="entry name" value="Glyco_trans_1"/>
</dbReference>
<gene>
    <name evidence="2" type="ORF">N4G62_13320</name>
</gene>
<dbReference type="PANTHER" id="PTHR45947:SF3">
    <property type="entry name" value="SULFOQUINOVOSYL TRANSFERASE SQD2"/>
    <property type="match status" value="1"/>
</dbReference>
<name>A0ABU5LSV0_9SPHN</name>
<organism evidence="2 3">
    <name type="scientific">Sphingomonas sanguinis</name>
    <dbReference type="NCBI Taxonomy" id="33051"/>
    <lineage>
        <taxon>Bacteria</taxon>
        <taxon>Pseudomonadati</taxon>
        <taxon>Pseudomonadota</taxon>
        <taxon>Alphaproteobacteria</taxon>
        <taxon>Sphingomonadales</taxon>
        <taxon>Sphingomonadaceae</taxon>
        <taxon>Sphingomonas</taxon>
    </lineage>
</organism>
<accession>A0ABU5LSV0</accession>
<dbReference type="EMBL" id="JAOBTW010000014">
    <property type="protein sequence ID" value="MDZ7283007.1"/>
    <property type="molecule type" value="Genomic_DNA"/>
</dbReference>
<dbReference type="InterPro" id="IPR050194">
    <property type="entry name" value="Glycosyltransferase_grp1"/>
</dbReference>
<keyword evidence="2" id="KW-0328">Glycosyltransferase</keyword>
<dbReference type="GO" id="GO:0016757">
    <property type="term" value="F:glycosyltransferase activity"/>
    <property type="evidence" value="ECO:0007669"/>
    <property type="project" value="UniProtKB-KW"/>
</dbReference>
<dbReference type="EC" id="2.4.-.-" evidence="2"/>
<dbReference type="Proteomes" id="UP001292182">
    <property type="component" value="Unassembled WGS sequence"/>
</dbReference>
<reference evidence="3" key="1">
    <citation type="submission" date="2023-07" db="EMBL/GenBank/DDBJ databases">
        <title>Whole genome sequence analysis of rice epiphytic Sphingomonas sanguinis OsEp_Plm_15B2.</title>
        <authorList>
            <person name="Sahu K.P."/>
            <person name="Asharani P."/>
            <person name="Reddy B."/>
            <person name="Kumar A."/>
        </authorList>
    </citation>
    <scope>NUCLEOTIDE SEQUENCE [LARGE SCALE GENOMIC DNA]</scope>
    <source>
        <strain evidence="3">OsEp_Plm_15B2</strain>
    </source>
</reference>
<dbReference type="PANTHER" id="PTHR45947">
    <property type="entry name" value="SULFOQUINOVOSYL TRANSFERASE SQD2"/>
    <property type="match status" value="1"/>
</dbReference>
<evidence type="ECO:0000313" key="3">
    <source>
        <dbReference type="Proteomes" id="UP001292182"/>
    </source>
</evidence>
<dbReference type="SUPFAM" id="SSF53756">
    <property type="entry name" value="UDP-Glycosyltransferase/glycogen phosphorylase"/>
    <property type="match status" value="1"/>
</dbReference>
<protein>
    <submittedName>
        <fullName evidence="2">Glycosyltransferase</fullName>
        <ecNumber evidence="2">2.4.-.-</ecNumber>
    </submittedName>
</protein>
<dbReference type="Pfam" id="PF00534">
    <property type="entry name" value="Glycos_transf_1"/>
    <property type="match status" value="1"/>
</dbReference>
<feature type="domain" description="Glycosyl transferase family 1" evidence="1">
    <location>
        <begin position="180"/>
        <end position="336"/>
    </location>
</feature>
<comment type="caution">
    <text evidence="2">The sequence shown here is derived from an EMBL/GenBank/DDBJ whole genome shotgun (WGS) entry which is preliminary data.</text>
</comment>
<dbReference type="Gene3D" id="3.40.50.2000">
    <property type="entry name" value="Glycogen Phosphorylase B"/>
    <property type="match status" value="1"/>
</dbReference>
<keyword evidence="2" id="KW-0808">Transferase</keyword>
<evidence type="ECO:0000313" key="2">
    <source>
        <dbReference type="EMBL" id="MDZ7283007.1"/>
    </source>
</evidence>